<reference evidence="2" key="1">
    <citation type="submission" date="2016-11" db="EMBL/GenBank/DDBJ databases">
        <authorList>
            <person name="Varghese N."/>
            <person name="Submissions S."/>
        </authorList>
    </citation>
    <scope>NUCLEOTIDE SEQUENCE [LARGE SCALE GENOMIC DNA]</scope>
    <source>
        <strain evidence="2">DSM 16990</strain>
    </source>
</reference>
<keyword evidence="2" id="KW-1185">Reference proteome</keyword>
<sequence>MEKFDRKTPASAVGYFRDCLKNGDVNAAVKCFDAQGLYIDRTGKEMRTPADIRMAMESLCLLKPLIVGAVAHITLVDDLAFWLDKWVMSGKTRDGHLIEMNGHTSCILKRNEAGIWLWLIDNPFGSAILGN</sequence>
<protein>
    <recommendedName>
        <fullName evidence="3">Ketosteroid isomerase homolog</fullName>
    </recommendedName>
</protein>
<dbReference type="InterPro" id="IPR032710">
    <property type="entry name" value="NTF2-like_dom_sf"/>
</dbReference>
<dbReference type="RefSeq" id="WP_073232403.1">
    <property type="nucleotide sequence ID" value="NZ_FQUQ01000003.1"/>
</dbReference>
<dbReference type="STRING" id="288992.SAMN04488522_103651"/>
<dbReference type="Gene3D" id="3.10.450.50">
    <property type="match status" value="1"/>
</dbReference>
<dbReference type="EMBL" id="FQUQ01000003">
    <property type="protein sequence ID" value="SHF78609.1"/>
    <property type="molecule type" value="Genomic_DNA"/>
</dbReference>
<evidence type="ECO:0008006" key="3">
    <source>
        <dbReference type="Google" id="ProtNLM"/>
    </source>
</evidence>
<dbReference type="SUPFAM" id="SSF54427">
    <property type="entry name" value="NTF2-like"/>
    <property type="match status" value="1"/>
</dbReference>
<evidence type="ECO:0000313" key="2">
    <source>
        <dbReference type="Proteomes" id="UP000184287"/>
    </source>
</evidence>
<evidence type="ECO:0000313" key="1">
    <source>
        <dbReference type="EMBL" id="SHF78609.1"/>
    </source>
</evidence>
<name>A0A1M5EH97_9SPHI</name>
<dbReference type="Proteomes" id="UP000184287">
    <property type="component" value="Unassembled WGS sequence"/>
</dbReference>
<organism evidence="1 2">
    <name type="scientific">Pedobacter caeni</name>
    <dbReference type="NCBI Taxonomy" id="288992"/>
    <lineage>
        <taxon>Bacteria</taxon>
        <taxon>Pseudomonadati</taxon>
        <taxon>Bacteroidota</taxon>
        <taxon>Sphingobacteriia</taxon>
        <taxon>Sphingobacteriales</taxon>
        <taxon>Sphingobacteriaceae</taxon>
        <taxon>Pedobacter</taxon>
    </lineage>
</organism>
<accession>A0A1M5EH97</accession>
<proteinExistence type="predicted"/>
<dbReference type="OrthoDB" id="1633822at2"/>
<dbReference type="AlphaFoldDB" id="A0A1M5EH97"/>
<gene>
    <name evidence="1" type="ORF">SAMN04488522_103651</name>
</gene>